<keyword evidence="4 11" id="KW-0812">Transmembrane</keyword>
<evidence type="ECO:0000256" key="5">
    <source>
        <dbReference type="ARBA" id="ARBA00022792"/>
    </source>
</evidence>
<evidence type="ECO:0000313" key="12">
    <source>
        <dbReference type="EMBL" id="KAK6591010.1"/>
    </source>
</evidence>
<comment type="caution">
    <text evidence="12">The sequence shown here is derived from an EMBL/GenBank/DDBJ whole genome shotgun (WGS) entry which is preliminary data.</text>
</comment>
<proteinExistence type="inferred from homology"/>
<comment type="similarity">
    <text evidence="2">Belongs to the Tim17/Tim22/Tim23 family.</text>
</comment>
<dbReference type="PANTHER" id="PTHR10485">
    <property type="entry name" value="MITOCHONDRIAL IMPORT INNER MEMBRANE TRANSLOCASE SUBUNIT TIM-17"/>
    <property type="match status" value="1"/>
</dbReference>
<keyword evidence="8" id="KW-0811">Translocation</keyword>
<sequence length="161" mass="17513">MSGDIIKEPFPDRVIEDMGGAFAMGTIGGFITNFFKGMKYSSNKLESISSGLLFARRSAASLGTSFAIWGGVFSSFDCLLSKMRGKEDHWNAILSGAATGGVLSIRNGLKTSLKSAMAGGFLLTVIEIVSIGMNRRTVQTPRQQFEDYQKILQMNKLNNIK</sequence>
<evidence type="ECO:0000256" key="2">
    <source>
        <dbReference type="ARBA" id="ARBA00008444"/>
    </source>
</evidence>
<feature type="transmembrane region" description="Helical" evidence="11">
    <location>
        <begin position="58"/>
        <end position="80"/>
    </location>
</feature>
<keyword evidence="13" id="KW-1185">Reference proteome</keyword>
<evidence type="ECO:0000313" key="13">
    <source>
        <dbReference type="Proteomes" id="UP001311799"/>
    </source>
</evidence>
<dbReference type="Proteomes" id="UP001311799">
    <property type="component" value="Unassembled WGS sequence"/>
</dbReference>
<evidence type="ECO:0000256" key="3">
    <source>
        <dbReference type="ARBA" id="ARBA00022448"/>
    </source>
</evidence>
<accession>A0AAV9Y380</accession>
<evidence type="ECO:0000256" key="6">
    <source>
        <dbReference type="ARBA" id="ARBA00022927"/>
    </source>
</evidence>
<name>A0AAV9Y380_9CRYT</name>
<feature type="transmembrane region" description="Helical" evidence="11">
    <location>
        <begin position="21"/>
        <end position="38"/>
    </location>
</feature>
<dbReference type="AlphaFoldDB" id="A0AAV9Y380"/>
<gene>
    <name evidence="12" type="ORF">RS030_111960</name>
</gene>
<dbReference type="EMBL" id="JAWDEY010000002">
    <property type="protein sequence ID" value="KAK6591010.1"/>
    <property type="molecule type" value="Genomic_DNA"/>
</dbReference>
<evidence type="ECO:0000256" key="10">
    <source>
        <dbReference type="ARBA" id="ARBA00023136"/>
    </source>
</evidence>
<reference evidence="12 13" key="1">
    <citation type="submission" date="2023-10" db="EMBL/GenBank/DDBJ databases">
        <title>Comparative genomics analysis reveals potential genetic determinants of host preference in Cryptosporidium xiaoi.</title>
        <authorList>
            <person name="Xiao L."/>
            <person name="Li J."/>
        </authorList>
    </citation>
    <scope>NUCLEOTIDE SEQUENCE [LARGE SCALE GENOMIC DNA]</scope>
    <source>
        <strain evidence="12 13">52996</strain>
    </source>
</reference>
<dbReference type="GO" id="GO:0005744">
    <property type="term" value="C:TIM23 mitochondrial import inner membrane translocase complex"/>
    <property type="evidence" value="ECO:0007669"/>
    <property type="project" value="TreeGrafter"/>
</dbReference>
<keyword evidence="3" id="KW-0813">Transport</keyword>
<dbReference type="GO" id="GO:0008320">
    <property type="term" value="F:protein transmembrane transporter activity"/>
    <property type="evidence" value="ECO:0007669"/>
    <property type="project" value="TreeGrafter"/>
</dbReference>
<dbReference type="PANTHER" id="PTHR10485:SF0">
    <property type="entry name" value="AT05822P-RELATED"/>
    <property type="match status" value="1"/>
</dbReference>
<evidence type="ECO:0000256" key="7">
    <source>
        <dbReference type="ARBA" id="ARBA00022989"/>
    </source>
</evidence>
<evidence type="ECO:0000256" key="4">
    <source>
        <dbReference type="ARBA" id="ARBA00022692"/>
    </source>
</evidence>
<evidence type="ECO:0000256" key="1">
    <source>
        <dbReference type="ARBA" id="ARBA00004448"/>
    </source>
</evidence>
<feature type="transmembrane region" description="Helical" evidence="11">
    <location>
        <begin position="115"/>
        <end position="133"/>
    </location>
</feature>
<protein>
    <submittedName>
        <fullName evidence="12">Mitochondrial import inner membrane translocase subunit tim17</fullName>
    </submittedName>
</protein>
<evidence type="ECO:0000256" key="9">
    <source>
        <dbReference type="ARBA" id="ARBA00023128"/>
    </source>
</evidence>
<keyword evidence="10 11" id="KW-0472">Membrane</keyword>
<organism evidence="12 13">
    <name type="scientific">Cryptosporidium xiaoi</name>
    <dbReference type="NCBI Taxonomy" id="659607"/>
    <lineage>
        <taxon>Eukaryota</taxon>
        <taxon>Sar</taxon>
        <taxon>Alveolata</taxon>
        <taxon>Apicomplexa</taxon>
        <taxon>Conoidasida</taxon>
        <taxon>Coccidia</taxon>
        <taxon>Eucoccidiorida</taxon>
        <taxon>Eimeriorina</taxon>
        <taxon>Cryptosporidiidae</taxon>
        <taxon>Cryptosporidium</taxon>
    </lineage>
</organism>
<evidence type="ECO:0000256" key="11">
    <source>
        <dbReference type="SAM" id="Phobius"/>
    </source>
</evidence>
<comment type="subcellular location">
    <subcellularLocation>
        <location evidence="1">Mitochondrion inner membrane</location>
        <topology evidence="1">Multi-pass membrane protein</topology>
    </subcellularLocation>
</comment>
<evidence type="ECO:0000256" key="8">
    <source>
        <dbReference type="ARBA" id="ARBA00023010"/>
    </source>
</evidence>
<dbReference type="GO" id="GO:0030150">
    <property type="term" value="P:protein import into mitochondrial matrix"/>
    <property type="evidence" value="ECO:0007669"/>
    <property type="project" value="TreeGrafter"/>
</dbReference>
<keyword evidence="7 11" id="KW-1133">Transmembrane helix</keyword>
<keyword evidence="9" id="KW-0496">Mitochondrion</keyword>
<keyword evidence="5" id="KW-0999">Mitochondrion inner membrane</keyword>
<keyword evidence="6" id="KW-0653">Protein transport</keyword>
<dbReference type="Pfam" id="PF02466">
    <property type="entry name" value="Tim17"/>
    <property type="match status" value="1"/>
</dbReference>